<keyword evidence="2" id="KW-0732">Signal</keyword>
<feature type="signal peptide" evidence="2">
    <location>
        <begin position="1"/>
        <end position="26"/>
    </location>
</feature>
<evidence type="ECO:0000313" key="4">
    <source>
        <dbReference type="Proteomes" id="UP000220621"/>
    </source>
</evidence>
<name>A0A2A8BNI1_9BACI</name>
<organism evidence="3 4">
    <name type="scientific">Bacillus wiedmannii</name>
    <dbReference type="NCBI Taxonomy" id="1890302"/>
    <lineage>
        <taxon>Bacteria</taxon>
        <taxon>Bacillati</taxon>
        <taxon>Bacillota</taxon>
        <taxon>Bacilli</taxon>
        <taxon>Bacillales</taxon>
        <taxon>Bacillaceae</taxon>
        <taxon>Bacillus</taxon>
        <taxon>Bacillus cereus group</taxon>
    </lineage>
</organism>
<protein>
    <recommendedName>
        <fullName evidence="5">Fusion protein (Includes pXO2-28-29-30)</fullName>
    </recommendedName>
</protein>
<dbReference type="AlphaFoldDB" id="A0A2A8BNI1"/>
<reference evidence="3 4" key="1">
    <citation type="submission" date="2017-09" db="EMBL/GenBank/DDBJ databases">
        <title>Large-scale bioinformatics analysis of Bacillus genomes uncovers conserved roles of natural products in bacterial physiology.</title>
        <authorList>
            <consortium name="Agbiome Team Llc"/>
            <person name="Bleich R.M."/>
            <person name="Grubbs K.J."/>
            <person name="Santa Maria K.C."/>
            <person name="Allen S.E."/>
            <person name="Farag S."/>
            <person name="Shank E.A."/>
            <person name="Bowers A."/>
        </authorList>
    </citation>
    <scope>NUCLEOTIDE SEQUENCE [LARGE SCALE GENOMIC DNA]</scope>
    <source>
        <strain evidence="3 4">AFS010764</strain>
    </source>
</reference>
<evidence type="ECO:0008006" key="5">
    <source>
        <dbReference type="Google" id="ProtNLM"/>
    </source>
</evidence>
<evidence type="ECO:0000313" key="3">
    <source>
        <dbReference type="EMBL" id="PEM55424.1"/>
    </source>
</evidence>
<dbReference type="RefSeq" id="WP_098102566.1">
    <property type="nucleotide sequence ID" value="NZ_NUDL01000041.1"/>
</dbReference>
<accession>A0A2A8BNI1</accession>
<dbReference type="EMBL" id="NUDL01000041">
    <property type="protein sequence ID" value="PEM55424.1"/>
    <property type="molecule type" value="Genomic_DNA"/>
</dbReference>
<gene>
    <name evidence="3" type="ORF">CN611_14220</name>
</gene>
<evidence type="ECO:0000256" key="2">
    <source>
        <dbReference type="SAM" id="SignalP"/>
    </source>
</evidence>
<feature type="chain" id="PRO_5012111568" description="Fusion protein (Includes pXO2-28-29-30)" evidence="2">
    <location>
        <begin position="27"/>
        <end position="854"/>
    </location>
</feature>
<dbReference type="InterPro" id="IPR026466">
    <property type="entry name" value="Fim_isopep_form_D2_dom"/>
</dbReference>
<proteinExistence type="predicted"/>
<dbReference type="NCBIfam" id="TIGR04226">
    <property type="entry name" value="RrgB_K2N_iso_D2"/>
    <property type="match status" value="1"/>
</dbReference>
<comment type="caution">
    <text evidence="3">The sequence shown here is derived from an EMBL/GenBank/DDBJ whole genome shotgun (WGS) entry which is preliminary data.</text>
</comment>
<sequence>MKLKMFFTVGISFIAFLLCFQNHASAQDITEASKTVVVGDNTKVSSKYSFVAQFNKKKTQVSTFGIPATETTSNTGGTKYYSFNPQNDASLKGKFGVKYTNVGRYGDKEIDLKITILDWEQYINNQSAKISFGQRDIWENNQGYNYVDQKWEFFEHGTDKLIKINGFMTINDIDGMQCMWLSRETSSVLEGILVDPAAKGWLHYSDSDGEIKISEENGFISDSTDPKAMFTMLIGETDTLRFKWAKDFERYGTNKKHQYKPEFADGEFFGYLAKKPAQTEMLIPIKKVEVTNKELDNAIVSVDKTFKYNLYHQIPDEWKEFYYDSYEIKDTIDDRLNVESLKVTNEEGTDVSSYFTNKSNGNKVNLVAKSESLKKASFYNHVYKVEIDVRVKNDDRLVESVQNGKVEFKNIFTVSQGDDSKNSNEVISTLHQRNINVWHLDKVVGTTLEHRMDKKFDGEEYSYSTKDTFKKENYIYVPTPKEVKKGIVTSDIDLKFYYQLPFLSVNMKHIQIFTASSDEGLPVKLDIVREFPYGMERPELLSKAIRIELFEKGSNKALISQEFLIKDVPEHLEWKVPKVGLIKDTHKNYVVQISGVDNVGVASSYPKIDTDGYTAAEKKLKITADNGVSLGYEGVIMTEREAGEDMKVFRETLAIPLKALTPQKTGYGFDLETEVIYMNELAAPYDIQMKSIVDKKLIDSYLDYEQQDGKAIIPLEQTKVTKSTDKKRTSFTFGLPHVNVEQKTGALFTDQQVANKDSRIKYAIKDGGRKFYAPIWSDLGEYNILQKSVLPIGVNKVNVEITRPLSLFAYMYGTIGSDTLKDDEILVEPVDPRNPFPNGKPSDWSDDDIAWLKR</sequence>
<evidence type="ECO:0000256" key="1">
    <source>
        <dbReference type="SAM" id="MobiDB-lite"/>
    </source>
</evidence>
<dbReference type="Proteomes" id="UP000220621">
    <property type="component" value="Unassembled WGS sequence"/>
</dbReference>
<feature type="region of interest" description="Disordered" evidence="1">
    <location>
        <begin position="831"/>
        <end position="850"/>
    </location>
</feature>
<dbReference type="Gene3D" id="2.60.40.740">
    <property type="match status" value="1"/>
</dbReference>